<dbReference type="InterPro" id="IPR001810">
    <property type="entry name" value="F-box_dom"/>
</dbReference>
<dbReference type="InterPro" id="IPR017451">
    <property type="entry name" value="F-box-assoc_interact_dom"/>
</dbReference>
<evidence type="ECO:0000313" key="2">
    <source>
        <dbReference type="EMBL" id="KAJ8432587.1"/>
    </source>
</evidence>
<dbReference type="SMART" id="SM00256">
    <property type="entry name" value="FBOX"/>
    <property type="match status" value="1"/>
</dbReference>
<proteinExistence type="predicted"/>
<dbReference type="PANTHER" id="PTHR31111">
    <property type="entry name" value="BNAA05G37150D PROTEIN-RELATED"/>
    <property type="match status" value="1"/>
</dbReference>
<gene>
    <name evidence="2" type="ORF">Cgig2_008672</name>
</gene>
<dbReference type="PANTHER" id="PTHR31111:SF136">
    <property type="entry name" value="F-BOX ASSOCIATED DOMAIN-CONTAINING PROTEIN"/>
    <property type="match status" value="1"/>
</dbReference>
<dbReference type="Gene3D" id="1.20.1280.50">
    <property type="match status" value="1"/>
</dbReference>
<protein>
    <recommendedName>
        <fullName evidence="1">F-box domain-containing protein</fullName>
    </recommendedName>
</protein>
<organism evidence="2 3">
    <name type="scientific">Carnegiea gigantea</name>
    <dbReference type="NCBI Taxonomy" id="171969"/>
    <lineage>
        <taxon>Eukaryota</taxon>
        <taxon>Viridiplantae</taxon>
        <taxon>Streptophyta</taxon>
        <taxon>Embryophyta</taxon>
        <taxon>Tracheophyta</taxon>
        <taxon>Spermatophyta</taxon>
        <taxon>Magnoliopsida</taxon>
        <taxon>eudicotyledons</taxon>
        <taxon>Gunneridae</taxon>
        <taxon>Pentapetalae</taxon>
        <taxon>Caryophyllales</taxon>
        <taxon>Cactineae</taxon>
        <taxon>Cactaceae</taxon>
        <taxon>Cactoideae</taxon>
        <taxon>Echinocereeae</taxon>
        <taxon>Carnegiea</taxon>
    </lineage>
</organism>
<feature type="domain" description="F-box" evidence="1">
    <location>
        <begin position="1"/>
        <end position="45"/>
    </location>
</feature>
<accession>A0A9Q1JXC6</accession>
<dbReference type="SUPFAM" id="SSF81383">
    <property type="entry name" value="F-box domain"/>
    <property type="match status" value="1"/>
</dbReference>
<dbReference type="Proteomes" id="UP001153076">
    <property type="component" value="Unassembled WGS sequence"/>
</dbReference>
<name>A0A9Q1JXC6_9CARY</name>
<dbReference type="Pfam" id="PF08268">
    <property type="entry name" value="FBA_3"/>
    <property type="match status" value="1"/>
</dbReference>
<dbReference type="Pfam" id="PF00646">
    <property type="entry name" value="F-box"/>
    <property type="match status" value="1"/>
</dbReference>
<dbReference type="AlphaFoldDB" id="A0A9Q1JXC6"/>
<keyword evidence="3" id="KW-1185">Reference proteome</keyword>
<dbReference type="InterPro" id="IPR013187">
    <property type="entry name" value="F-box-assoc_dom_typ3"/>
</dbReference>
<dbReference type="EMBL" id="JAKOGI010000597">
    <property type="protein sequence ID" value="KAJ8432587.1"/>
    <property type="molecule type" value="Genomic_DNA"/>
</dbReference>
<dbReference type="InterPro" id="IPR036047">
    <property type="entry name" value="F-box-like_dom_sf"/>
</dbReference>
<evidence type="ECO:0000259" key="1">
    <source>
        <dbReference type="PROSITE" id="PS50181"/>
    </source>
</evidence>
<comment type="caution">
    <text evidence="2">The sequence shown here is derived from an EMBL/GenBank/DDBJ whole genome shotgun (WGS) entry which is preliminary data.</text>
</comment>
<dbReference type="OrthoDB" id="5314306at2759"/>
<dbReference type="CDD" id="cd22157">
    <property type="entry name" value="F-box_AtFBW1-like"/>
    <property type="match status" value="1"/>
</dbReference>
<dbReference type="PROSITE" id="PS50181">
    <property type="entry name" value="FBOX"/>
    <property type="match status" value="1"/>
</dbReference>
<reference evidence="2" key="1">
    <citation type="submission" date="2022-04" db="EMBL/GenBank/DDBJ databases">
        <title>Carnegiea gigantea Genome sequencing and assembly v2.</title>
        <authorList>
            <person name="Copetti D."/>
            <person name="Sanderson M.J."/>
            <person name="Burquez A."/>
            <person name="Wojciechowski M.F."/>
        </authorList>
    </citation>
    <scope>NUCLEOTIDE SEQUENCE</scope>
    <source>
        <strain evidence="2">SGP5-SGP5p</strain>
        <tissue evidence="2">Aerial part</tissue>
    </source>
</reference>
<evidence type="ECO:0000313" key="3">
    <source>
        <dbReference type="Proteomes" id="UP001153076"/>
    </source>
</evidence>
<sequence length="398" mass="45329">MATLFPADIEREILLRLPAKALRRFTTVCKSWHSLIIDPDFISAFHHRSSLNPRLLLLKHPFDPFTGTTIAHFSLSSESFDEGPSTPFTSHLDHHHPDHHLLPRHVELVSSNSVNGIVCVVVHLGLPNGPVTQCDMYLWDTSIGKTVKVPASDITGLFVGHPMVKFYGGFGYDEGRDDYKVLRVAYLDSVNATVEVFSVREFCWRKLVMAPHSDILSNILWAGSMCTFVNGVGYWGAFGWEMKDRFFILGFVFGRDGFKKIRLPEECIDGREMRYQSLWVYKGLLALSVLHFAEFDSNCSRQYIWVRMVVEGVKKPQWVRLFNIDLEGAPRRPVASLMNGNVLLLGEGDGDHVLYDPDLEQVNGLDIFDVDSVVPFVESLVSFDRLLPKHKTFRERMR</sequence>
<dbReference type="NCBIfam" id="TIGR01640">
    <property type="entry name" value="F_box_assoc_1"/>
    <property type="match status" value="1"/>
</dbReference>